<dbReference type="InterPro" id="IPR043993">
    <property type="entry name" value="T4SS_pilin"/>
</dbReference>
<dbReference type="Pfam" id="PF18895">
    <property type="entry name" value="T4SS_pilin"/>
    <property type="match status" value="1"/>
</dbReference>
<feature type="transmembrane region" description="Helical" evidence="1">
    <location>
        <begin position="57"/>
        <end position="78"/>
    </location>
</feature>
<keyword evidence="1" id="KW-1133">Transmembrane helix</keyword>
<reference evidence="2 3" key="1">
    <citation type="journal article" date="2016" name="Nat. Commun.">
        <title>Thousands of microbial genomes shed light on interconnected biogeochemical processes in an aquifer system.</title>
        <authorList>
            <person name="Anantharaman K."/>
            <person name="Brown C.T."/>
            <person name="Hug L.A."/>
            <person name="Sharon I."/>
            <person name="Castelle C.J."/>
            <person name="Probst A.J."/>
            <person name="Thomas B.C."/>
            <person name="Singh A."/>
            <person name="Wilkins M.J."/>
            <person name="Karaoz U."/>
            <person name="Brodie E.L."/>
            <person name="Williams K.H."/>
            <person name="Hubbard S.S."/>
            <person name="Banfield J.F."/>
        </authorList>
    </citation>
    <scope>NUCLEOTIDE SEQUENCE [LARGE SCALE GENOMIC DNA]</scope>
</reference>
<evidence type="ECO:0000256" key="1">
    <source>
        <dbReference type="SAM" id="Phobius"/>
    </source>
</evidence>
<evidence type="ECO:0000313" key="3">
    <source>
        <dbReference type="Proteomes" id="UP000176863"/>
    </source>
</evidence>
<dbReference type="EMBL" id="MFKT01000008">
    <property type="protein sequence ID" value="OGG53815.1"/>
    <property type="molecule type" value="Genomic_DNA"/>
</dbReference>
<keyword evidence="1" id="KW-0812">Transmembrane</keyword>
<organism evidence="2 3">
    <name type="scientific">Candidatus Kaiserbacteria bacterium RIFCSPHIGHO2_01_FULL_53_29</name>
    <dbReference type="NCBI Taxonomy" id="1798480"/>
    <lineage>
        <taxon>Bacteria</taxon>
        <taxon>Candidatus Kaiseribacteriota</taxon>
    </lineage>
</organism>
<dbReference type="Proteomes" id="UP000176863">
    <property type="component" value="Unassembled WGS sequence"/>
</dbReference>
<dbReference type="AlphaFoldDB" id="A0A1F6CXD5"/>
<dbReference type="STRING" id="1798480.A2851_01300"/>
<gene>
    <name evidence="2" type="ORF">A2851_01300</name>
</gene>
<evidence type="ECO:0000313" key="2">
    <source>
        <dbReference type="EMBL" id="OGG53815.1"/>
    </source>
</evidence>
<keyword evidence="1" id="KW-0472">Membrane</keyword>
<feature type="transmembrane region" description="Helical" evidence="1">
    <location>
        <begin position="15"/>
        <end position="36"/>
    </location>
</feature>
<name>A0A1F6CXD5_9BACT</name>
<accession>A0A1F6CXD5</accession>
<protein>
    <submittedName>
        <fullName evidence="2">Uncharacterized protein</fullName>
    </submittedName>
</protein>
<sequence length="105" mass="11764">MNTATDVMARFSKYIIDPVIVIIFAAGFFLFVWGLVEFLMALNDDARGQRHGNGQRHMIWGIIGMFIMISVWGILNLLDNTFGLDFRNPDVTRANDVTAPGLFGP</sequence>
<comment type="caution">
    <text evidence="2">The sequence shown here is derived from an EMBL/GenBank/DDBJ whole genome shotgun (WGS) entry which is preliminary data.</text>
</comment>
<proteinExistence type="predicted"/>